<dbReference type="EMBL" id="BMOU01000001">
    <property type="protein sequence ID" value="GGN88916.1"/>
    <property type="molecule type" value="Genomic_DNA"/>
</dbReference>
<feature type="region of interest" description="Disordered" evidence="1">
    <location>
        <begin position="161"/>
        <end position="180"/>
    </location>
</feature>
<evidence type="ECO:0000313" key="2">
    <source>
        <dbReference type="EMBL" id="GGN88916.1"/>
    </source>
</evidence>
<protein>
    <recommendedName>
        <fullName evidence="4">Tat (Twin-arginine translocation) pathway signal sequence</fullName>
    </recommendedName>
</protein>
<evidence type="ECO:0000313" key="3">
    <source>
        <dbReference type="Proteomes" id="UP000605784"/>
    </source>
</evidence>
<name>A0A830GJU2_9EURY</name>
<dbReference type="InterPro" id="IPR027056">
    <property type="entry name" value="Gluconate_2DH_su3"/>
</dbReference>
<proteinExistence type="predicted"/>
<gene>
    <name evidence="2" type="ORF">GCM10009030_09140</name>
</gene>
<dbReference type="InterPro" id="IPR006311">
    <property type="entry name" value="TAT_signal"/>
</dbReference>
<dbReference type="InterPro" id="IPR019546">
    <property type="entry name" value="TAT_signal_bac_arc"/>
</dbReference>
<reference evidence="2" key="1">
    <citation type="journal article" date="2014" name="Int. J. Syst. Evol. Microbiol.">
        <title>Complete genome sequence of Corynebacterium casei LMG S-19264T (=DSM 44701T), isolated from a smear-ripened cheese.</title>
        <authorList>
            <consortium name="US DOE Joint Genome Institute (JGI-PGF)"/>
            <person name="Walter F."/>
            <person name="Albersmeier A."/>
            <person name="Kalinowski J."/>
            <person name="Ruckert C."/>
        </authorList>
    </citation>
    <scope>NUCLEOTIDE SEQUENCE</scope>
    <source>
        <strain evidence="2">JCM 17820</strain>
    </source>
</reference>
<dbReference type="RefSeq" id="WP_188994970.1">
    <property type="nucleotide sequence ID" value="NZ_BMOU01000001.1"/>
</dbReference>
<dbReference type="PROSITE" id="PS51318">
    <property type="entry name" value="TAT"/>
    <property type="match status" value="1"/>
</dbReference>
<accession>A0A830GJU2</accession>
<dbReference type="NCBIfam" id="TIGR01409">
    <property type="entry name" value="TAT_signal_seq"/>
    <property type="match status" value="1"/>
</dbReference>
<sequence length="180" mass="19360">MTEYELTRRDALKALGAAGITVAGGVTALSWSDRSTDAENEFGDHERRTVYAVAATVYPSELAGIEDFVDAYVAGRLNADSTRAAAMADAVAALDEYASEWEGDEFVALDPATQDETLGAMGVRIATPDPDGDPRQRVRYYLVNDLLFALYSSPTGGRLVGIENPQGHPGGTRSYRRPPE</sequence>
<dbReference type="Proteomes" id="UP000605784">
    <property type="component" value="Unassembled WGS sequence"/>
</dbReference>
<comment type="caution">
    <text evidence="2">The sequence shown here is derived from an EMBL/GenBank/DDBJ whole genome shotgun (WGS) entry which is preliminary data.</text>
</comment>
<reference evidence="2" key="2">
    <citation type="submission" date="2020-09" db="EMBL/GenBank/DDBJ databases">
        <authorList>
            <person name="Sun Q."/>
            <person name="Ohkuma M."/>
        </authorList>
    </citation>
    <scope>NUCLEOTIDE SEQUENCE</scope>
    <source>
        <strain evidence="2">JCM 17820</strain>
    </source>
</reference>
<dbReference type="Pfam" id="PF13618">
    <property type="entry name" value="Gluconate_2-dh3"/>
    <property type="match status" value="1"/>
</dbReference>
<dbReference type="AlphaFoldDB" id="A0A830GJU2"/>
<evidence type="ECO:0000256" key="1">
    <source>
        <dbReference type="SAM" id="MobiDB-lite"/>
    </source>
</evidence>
<evidence type="ECO:0008006" key="4">
    <source>
        <dbReference type="Google" id="ProtNLM"/>
    </source>
</evidence>
<organism evidence="2 3">
    <name type="scientific">Haloarcula pellucida</name>
    <dbReference type="NCBI Taxonomy" id="1427151"/>
    <lineage>
        <taxon>Archaea</taxon>
        <taxon>Methanobacteriati</taxon>
        <taxon>Methanobacteriota</taxon>
        <taxon>Stenosarchaea group</taxon>
        <taxon>Halobacteria</taxon>
        <taxon>Halobacteriales</taxon>
        <taxon>Haloarculaceae</taxon>
        <taxon>Haloarcula</taxon>
    </lineage>
</organism>
<keyword evidence="3" id="KW-1185">Reference proteome</keyword>